<accession>A0A956NAW3</accession>
<evidence type="ECO:0000256" key="13">
    <source>
        <dbReference type="ARBA" id="ARBA00023295"/>
    </source>
</evidence>
<evidence type="ECO:0000256" key="14">
    <source>
        <dbReference type="PROSITE-ProRule" id="PRU00391"/>
    </source>
</evidence>
<evidence type="ECO:0000259" key="17">
    <source>
        <dbReference type="PROSITE" id="PS51068"/>
    </source>
</evidence>
<evidence type="ECO:0000259" key="16">
    <source>
        <dbReference type="PROSITE" id="PS51066"/>
    </source>
</evidence>
<dbReference type="CDD" id="cd08971">
    <property type="entry name" value="AcNei2_N"/>
    <property type="match status" value="1"/>
</dbReference>
<dbReference type="InterPro" id="IPR010979">
    <property type="entry name" value="Ribosomal_uS13-like_H2TH"/>
</dbReference>
<feature type="domain" description="FPG-type" evidence="16">
    <location>
        <begin position="264"/>
        <end position="300"/>
    </location>
</feature>
<keyword evidence="9" id="KW-0238">DNA-binding</keyword>
<keyword evidence="7" id="KW-0378">Hydrolase</keyword>
<evidence type="ECO:0000256" key="5">
    <source>
        <dbReference type="ARBA" id="ARBA00022763"/>
    </source>
</evidence>
<keyword evidence="4" id="KW-0479">Metal-binding</keyword>
<dbReference type="InterPro" id="IPR015886">
    <property type="entry name" value="H2TH_FPG"/>
</dbReference>
<dbReference type="PANTHER" id="PTHR42697">
    <property type="entry name" value="ENDONUCLEASE 8"/>
    <property type="match status" value="1"/>
</dbReference>
<dbReference type="Proteomes" id="UP000739538">
    <property type="component" value="Unassembled WGS sequence"/>
</dbReference>
<evidence type="ECO:0000256" key="8">
    <source>
        <dbReference type="ARBA" id="ARBA00022833"/>
    </source>
</evidence>
<comment type="similarity">
    <text evidence="2">Belongs to the FPG family.</text>
</comment>
<dbReference type="SUPFAM" id="SSF57716">
    <property type="entry name" value="Glucocorticoid receptor-like (DNA-binding domain)"/>
    <property type="match status" value="1"/>
</dbReference>
<evidence type="ECO:0000256" key="6">
    <source>
        <dbReference type="ARBA" id="ARBA00022771"/>
    </source>
</evidence>
<dbReference type="Pfam" id="PF01149">
    <property type="entry name" value="Fapy_DNA_glyco"/>
    <property type="match status" value="1"/>
</dbReference>
<dbReference type="SMART" id="SM00898">
    <property type="entry name" value="Fapy_DNA_glyco"/>
    <property type="match status" value="1"/>
</dbReference>
<evidence type="ECO:0000256" key="4">
    <source>
        <dbReference type="ARBA" id="ARBA00022723"/>
    </source>
</evidence>
<dbReference type="AlphaFoldDB" id="A0A956NAW3"/>
<sequence length="304" mass="34417">MPEGDTIHRSAHHLSLALVGRPVLRYWARRPELLRFRRDRRVVVAVEARGKNLLIHFDDDVALYSHMKMSGSWHIYRPGERWQLPEHLSRVVLENERFVAVCFSAPDIELLTADEVKRLPVLVALGPDLLGPTFDMEEAIARLRAATSRSLVGDRDDGADDASDHASDEAARNGSDVGPSEASHDGRRDRSIGEALLDQRVVSGIGNVWKSEMLFLSAIDPFLPVSGIPDDSLRKLLRDTRVLMRKNLETAVRTTRFGPGGTLWVYERAGEPCYRCRTRIERERQGRPGRSTYYCVRCQNVPRI</sequence>
<keyword evidence="6 14" id="KW-0863">Zinc-finger</keyword>
<reference evidence="18" key="1">
    <citation type="submission" date="2020-04" db="EMBL/GenBank/DDBJ databases">
        <authorList>
            <person name="Zhang T."/>
        </authorList>
    </citation>
    <scope>NUCLEOTIDE SEQUENCE</scope>
    <source>
        <strain evidence="18">HKST-UBA02</strain>
    </source>
</reference>
<comment type="caution">
    <text evidence="18">The sequence shown here is derived from an EMBL/GenBank/DDBJ whole genome shotgun (WGS) entry which is preliminary data.</text>
</comment>
<dbReference type="InterPro" id="IPR000214">
    <property type="entry name" value="Znf_DNA_glyclase/AP_lyase"/>
</dbReference>
<dbReference type="GO" id="GO:0006284">
    <property type="term" value="P:base-excision repair"/>
    <property type="evidence" value="ECO:0007669"/>
    <property type="project" value="InterPro"/>
</dbReference>
<dbReference type="EC" id="4.2.99.18" evidence="3"/>
<evidence type="ECO:0000256" key="2">
    <source>
        <dbReference type="ARBA" id="ARBA00009409"/>
    </source>
</evidence>
<keyword evidence="11" id="KW-0456">Lyase</keyword>
<dbReference type="InterPro" id="IPR010663">
    <property type="entry name" value="Znf_FPG/IleRS"/>
</dbReference>
<keyword evidence="8" id="KW-0862">Zinc</keyword>
<evidence type="ECO:0000256" key="9">
    <source>
        <dbReference type="ARBA" id="ARBA00023125"/>
    </source>
</evidence>
<evidence type="ECO:0000256" key="1">
    <source>
        <dbReference type="ARBA" id="ARBA00001947"/>
    </source>
</evidence>
<keyword evidence="13" id="KW-0326">Glycosidase</keyword>
<dbReference type="GO" id="GO:0140078">
    <property type="term" value="F:class I DNA-(apurinic or apyrimidinic site) endonuclease activity"/>
    <property type="evidence" value="ECO:0007669"/>
    <property type="project" value="UniProtKB-EC"/>
</dbReference>
<dbReference type="GO" id="GO:0003684">
    <property type="term" value="F:damaged DNA binding"/>
    <property type="evidence" value="ECO:0007669"/>
    <property type="project" value="InterPro"/>
</dbReference>
<evidence type="ECO:0000256" key="11">
    <source>
        <dbReference type="ARBA" id="ARBA00023239"/>
    </source>
</evidence>
<dbReference type="SUPFAM" id="SSF81624">
    <property type="entry name" value="N-terminal domain of MutM-like DNA repair proteins"/>
    <property type="match status" value="1"/>
</dbReference>
<keyword evidence="5" id="KW-0227">DNA damage</keyword>
<proteinExistence type="inferred from homology"/>
<dbReference type="SUPFAM" id="SSF46946">
    <property type="entry name" value="S13-like H2TH domain"/>
    <property type="match status" value="1"/>
</dbReference>
<dbReference type="SMART" id="SM01232">
    <property type="entry name" value="H2TH"/>
    <property type="match status" value="1"/>
</dbReference>
<name>A0A956NAW3_UNCEI</name>
<dbReference type="GO" id="GO:0000703">
    <property type="term" value="F:oxidized pyrimidine nucleobase lesion DNA N-glycosylase activity"/>
    <property type="evidence" value="ECO:0007669"/>
    <property type="project" value="TreeGrafter"/>
</dbReference>
<feature type="domain" description="Formamidopyrimidine-DNA glycosylase catalytic" evidence="17">
    <location>
        <begin position="2"/>
        <end position="99"/>
    </location>
</feature>
<keyword evidence="10" id="KW-0234">DNA repair</keyword>
<protein>
    <recommendedName>
        <fullName evidence="3">DNA-(apurinic or apyrimidinic site) lyase</fullName>
        <ecNumber evidence="3">4.2.99.18</ecNumber>
    </recommendedName>
</protein>
<comment type="cofactor">
    <cofactor evidence="1">
        <name>Zn(2+)</name>
        <dbReference type="ChEBI" id="CHEBI:29105"/>
    </cofactor>
</comment>
<dbReference type="Gene3D" id="3.20.190.10">
    <property type="entry name" value="MutM-like, N-terminal"/>
    <property type="match status" value="1"/>
</dbReference>
<evidence type="ECO:0000313" key="19">
    <source>
        <dbReference type="Proteomes" id="UP000739538"/>
    </source>
</evidence>
<evidence type="ECO:0000256" key="7">
    <source>
        <dbReference type="ARBA" id="ARBA00022801"/>
    </source>
</evidence>
<dbReference type="InterPro" id="IPR035937">
    <property type="entry name" value="FPG_N"/>
</dbReference>
<evidence type="ECO:0000256" key="10">
    <source>
        <dbReference type="ARBA" id="ARBA00023204"/>
    </source>
</evidence>
<dbReference type="InterPro" id="IPR012319">
    <property type="entry name" value="FPG_cat"/>
</dbReference>
<organism evidence="18 19">
    <name type="scientific">Eiseniibacteriota bacterium</name>
    <dbReference type="NCBI Taxonomy" id="2212470"/>
    <lineage>
        <taxon>Bacteria</taxon>
        <taxon>Candidatus Eiseniibacteriota</taxon>
    </lineage>
</organism>
<evidence type="ECO:0000256" key="3">
    <source>
        <dbReference type="ARBA" id="ARBA00012720"/>
    </source>
</evidence>
<evidence type="ECO:0000313" key="18">
    <source>
        <dbReference type="EMBL" id="MCA9755548.1"/>
    </source>
</evidence>
<dbReference type="PANTHER" id="PTHR42697:SF1">
    <property type="entry name" value="ENDONUCLEASE 8"/>
    <property type="match status" value="1"/>
</dbReference>
<dbReference type="PROSITE" id="PS51066">
    <property type="entry name" value="ZF_FPG_2"/>
    <property type="match status" value="1"/>
</dbReference>
<dbReference type="Gene3D" id="1.10.8.50">
    <property type="match status" value="1"/>
</dbReference>
<feature type="compositionally biased region" description="Basic and acidic residues" evidence="15">
    <location>
        <begin position="152"/>
        <end position="171"/>
    </location>
</feature>
<reference evidence="18" key="2">
    <citation type="journal article" date="2021" name="Microbiome">
        <title>Successional dynamics and alternative stable states in a saline activated sludge microbial community over 9 years.</title>
        <authorList>
            <person name="Wang Y."/>
            <person name="Ye J."/>
            <person name="Ju F."/>
            <person name="Liu L."/>
            <person name="Boyd J.A."/>
            <person name="Deng Y."/>
            <person name="Parks D.H."/>
            <person name="Jiang X."/>
            <person name="Yin X."/>
            <person name="Woodcroft B.J."/>
            <person name="Tyson G.W."/>
            <person name="Hugenholtz P."/>
            <person name="Polz M.F."/>
            <person name="Zhang T."/>
        </authorList>
    </citation>
    <scope>NUCLEOTIDE SEQUENCE</scope>
    <source>
        <strain evidence="18">HKST-UBA02</strain>
    </source>
</reference>
<dbReference type="GO" id="GO:0008270">
    <property type="term" value="F:zinc ion binding"/>
    <property type="evidence" value="ECO:0007669"/>
    <property type="project" value="UniProtKB-KW"/>
</dbReference>
<dbReference type="PROSITE" id="PS51068">
    <property type="entry name" value="FPG_CAT"/>
    <property type="match status" value="1"/>
</dbReference>
<feature type="region of interest" description="Disordered" evidence="15">
    <location>
        <begin position="152"/>
        <end position="190"/>
    </location>
</feature>
<evidence type="ECO:0000256" key="12">
    <source>
        <dbReference type="ARBA" id="ARBA00023268"/>
    </source>
</evidence>
<evidence type="ECO:0000256" key="15">
    <source>
        <dbReference type="SAM" id="MobiDB-lite"/>
    </source>
</evidence>
<dbReference type="Pfam" id="PF06827">
    <property type="entry name" value="zf-FPG_IleRS"/>
    <property type="match status" value="1"/>
</dbReference>
<dbReference type="InterPro" id="IPR044090">
    <property type="entry name" value="Nei2_N"/>
</dbReference>
<gene>
    <name evidence="18" type="ORF">KDA27_07080</name>
</gene>
<dbReference type="Pfam" id="PF06831">
    <property type="entry name" value="H2TH"/>
    <property type="match status" value="1"/>
</dbReference>
<keyword evidence="12" id="KW-0511">Multifunctional enzyme</keyword>
<dbReference type="EMBL" id="JAGQHS010000025">
    <property type="protein sequence ID" value="MCA9755548.1"/>
    <property type="molecule type" value="Genomic_DNA"/>
</dbReference>